<evidence type="ECO:0000313" key="5">
    <source>
        <dbReference type="EMBL" id="KAL2325517.1"/>
    </source>
</evidence>
<name>A0ABD1LPS1_9FABA</name>
<gene>
    <name evidence="5" type="ORF">Fmac_024575</name>
</gene>
<dbReference type="Proteomes" id="UP001603857">
    <property type="component" value="Unassembled WGS sequence"/>
</dbReference>
<keyword evidence="4" id="KW-0206">Cytoskeleton</keyword>
<sequence>MVLIQKFQSQLAQQLEELHKTVAVSVMQQKQQLKEMEEDMHSFVSTKAKAIEELRVRVGKLKNMYGSGIKDLDNLVEELKGNNQLTFVELNSEVVKHSSALDDVSVSLTPYKLVVRELS</sequence>
<evidence type="ECO:0000256" key="1">
    <source>
        <dbReference type="ARBA" id="ARBA00004245"/>
    </source>
</evidence>
<evidence type="ECO:0000256" key="2">
    <source>
        <dbReference type="ARBA" id="ARBA00022490"/>
    </source>
</evidence>
<organism evidence="5 6">
    <name type="scientific">Flemingia macrophylla</name>
    <dbReference type="NCBI Taxonomy" id="520843"/>
    <lineage>
        <taxon>Eukaryota</taxon>
        <taxon>Viridiplantae</taxon>
        <taxon>Streptophyta</taxon>
        <taxon>Embryophyta</taxon>
        <taxon>Tracheophyta</taxon>
        <taxon>Spermatophyta</taxon>
        <taxon>Magnoliopsida</taxon>
        <taxon>eudicotyledons</taxon>
        <taxon>Gunneridae</taxon>
        <taxon>Pentapetalae</taxon>
        <taxon>rosids</taxon>
        <taxon>fabids</taxon>
        <taxon>Fabales</taxon>
        <taxon>Fabaceae</taxon>
        <taxon>Papilionoideae</taxon>
        <taxon>50 kb inversion clade</taxon>
        <taxon>NPAAA clade</taxon>
        <taxon>indigoferoid/millettioid clade</taxon>
        <taxon>Phaseoleae</taxon>
        <taxon>Flemingia</taxon>
    </lineage>
</organism>
<dbReference type="AlphaFoldDB" id="A0ABD1LPS1"/>
<comment type="subcellular location">
    <subcellularLocation>
        <location evidence="1">Cytoplasm</location>
        <location evidence="1">Cytoskeleton</location>
    </subcellularLocation>
</comment>
<evidence type="ECO:0000256" key="4">
    <source>
        <dbReference type="ARBA" id="ARBA00023212"/>
    </source>
</evidence>
<dbReference type="PANTHER" id="PTHR47970">
    <property type="entry name" value="KINESIN-LIKE PROTEIN KIF11"/>
    <property type="match status" value="1"/>
</dbReference>
<keyword evidence="2" id="KW-0963">Cytoplasm</keyword>
<reference evidence="5 6" key="1">
    <citation type="submission" date="2024-08" db="EMBL/GenBank/DDBJ databases">
        <title>Insights into the chromosomal genome structure of Flemingia macrophylla.</title>
        <authorList>
            <person name="Ding Y."/>
            <person name="Zhao Y."/>
            <person name="Bi W."/>
            <person name="Wu M."/>
            <person name="Zhao G."/>
            <person name="Gong Y."/>
            <person name="Li W."/>
            <person name="Zhang P."/>
        </authorList>
    </citation>
    <scope>NUCLEOTIDE SEQUENCE [LARGE SCALE GENOMIC DNA]</scope>
    <source>
        <strain evidence="5">DYQJB</strain>
        <tissue evidence="5">Leaf</tissue>
    </source>
</reference>
<dbReference type="InterPro" id="IPR047149">
    <property type="entry name" value="KIF11-like"/>
</dbReference>
<proteinExistence type="predicted"/>
<keyword evidence="6" id="KW-1185">Reference proteome</keyword>
<evidence type="ECO:0000256" key="3">
    <source>
        <dbReference type="ARBA" id="ARBA00023175"/>
    </source>
</evidence>
<protein>
    <submittedName>
        <fullName evidence="5">Uncharacterized protein</fullName>
    </submittedName>
</protein>
<keyword evidence="3" id="KW-0505">Motor protein</keyword>
<dbReference type="PANTHER" id="PTHR47970:SF9">
    <property type="entry name" value="KINESIN-LIKE PROTEIN KIN-5D"/>
    <property type="match status" value="1"/>
</dbReference>
<evidence type="ECO:0000313" key="6">
    <source>
        <dbReference type="Proteomes" id="UP001603857"/>
    </source>
</evidence>
<dbReference type="EMBL" id="JBGMDY010000008">
    <property type="protein sequence ID" value="KAL2325517.1"/>
    <property type="molecule type" value="Genomic_DNA"/>
</dbReference>
<accession>A0ABD1LPS1</accession>
<dbReference type="GO" id="GO:0005856">
    <property type="term" value="C:cytoskeleton"/>
    <property type="evidence" value="ECO:0007669"/>
    <property type="project" value="UniProtKB-SubCell"/>
</dbReference>
<comment type="caution">
    <text evidence="5">The sequence shown here is derived from an EMBL/GenBank/DDBJ whole genome shotgun (WGS) entry which is preliminary data.</text>
</comment>